<evidence type="ECO:0000313" key="1">
    <source>
        <dbReference type="EMBL" id="GHB12933.1"/>
    </source>
</evidence>
<protein>
    <submittedName>
        <fullName evidence="1">Uncharacterized protein</fullName>
    </submittedName>
</protein>
<dbReference type="EMBL" id="BMZI01000002">
    <property type="protein sequence ID" value="GHB12933.1"/>
    <property type="molecule type" value="Genomic_DNA"/>
</dbReference>
<name>A0ABQ3DR80_9GAMM</name>
<evidence type="ECO:0000313" key="2">
    <source>
        <dbReference type="Proteomes" id="UP000646745"/>
    </source>
</evidence>
<organism evidence="1 2">
    <name type="scientific">Salinicola rhizosphaerae</name>
    <dbReference type="NCBI Taxonomy" id="1443141"/>
    <lineage>
        <taxon>Bacteria</taxon>
        <taxon>Pseudomonadati</taxon>
        <taxon>Pseudomonadota</taxon>
        <taxon>Gammaproteobacteria</taxon>
        <taxon>Oceanospirillales</taxon>
        <taxon>Halomonadaceae</taxon>
        <taxon>Salinicola</taxon>
    </lineage>
</organism>
<gene>
    <name evidence="1" type="ORF">GCM10009038_08720</name>
</gene>
<comment type="caution">
    <text evidence="1">The sequence shown here is derived from an EMBL/GenBank/DDBJ whole genome shotgun (WGS) entry which is preliminary data.</text>
</comment>
<accession>A0ABQ3DR80</accession>
<sequence length="124" mass="14837">MEKELIDGVVKQVSALFRCSNEVVVEPGFVAKRYITFYTRGFWISMKLDFDIYDLCFADESFDCEDELLELVYQCIENRLTLQMKDLGIEIQDIVYPLFKDLVVRDAYLMRVRQRILKEQMQWL</sequence>
<proteinExistence type="predicted"/>
<dbReference type="Proteomes" id="UP000646745">
    <property type="component" value="Unassembled WGS sequence"/>
</dbReference>
<dbReference type="RefSeq" id="WP_189443427.1">
    <property type="nucleotide sequence ID" value="NZ_BMZI01000002.1"/>
</dbReference>
<keyword evidence="2" id="KW-1185">Reference proteome</keyword>
<reference evidence="2" key="1">
    <citation type="journal article" date="2019" name="Int. J. Syst. Evol. Microbiol.">
        <title>The Global Catalogue of Microorganisms (GCM) 10K type strain sequencing project: providing services to taxonomists for standard genome sequencing and annotation.</title>
        <authorList>
            <consortium name="The Broad Institute Genomics Platform"/>
            <consortium name="The Broad Institute Genome Sequencing Center for Infectious Disease"/>
            <person name="Wu L."/>
            <person name="Ma J."/>
        </authorList>
    </citation>
    <scope>NUCLEOTIDE SEQUENCE [LARGE SCALE GENOMIC DNA]</scope>
    <source>
        <strain evidence="2">KCTC 32998</strain>
    </source>
</reference>